<evidence type="ECO:0000256" key="10">
    <source>
        <dbReference type="SAM" id="SignalP"/>
    </source>
</evidence>
<sequence length="394" mass="42191">MLFSTVWLGLLGLAVALPADSTSSLEKRADPYNPPRNVIYVQTFRTVQGGKLSILPLIQQRTNITHIYLSAVHINAQPGDINLNDDNPNSTVYDAIWQESAQLQQSGVKVMMMLGGAAPGSYPRLCSGPNGGVNESYYVPLRNTLKYHKVDGLDLDIEERVPYTCPLALLRRLNADFGSNFILTMAPVASDLQPNPIGLGGFSYKTLDAQATSSAKPSGKLVNWYNAQFYNGWGDASTPNGYNAIVANGWPANRVVMGVLDSPNDGGSGWYNISTYQKTIKTLKSNYANFGSVCGWEYWDAGIRDNYANPWQWVGAVGQSVFASSTGTAPANRATNVDSGPAPFPNLMSALLGKGVGKLEAVRALNISDGSLAGALQVLGLPDLGLGGILPIKK</sequence>
<comment type="similarity">
    <text evidence="9">Belongs to the glycosyl hydrolase 18 family.</text>
</comment>
<evidence type="ECO:0000313" key="12">
    <source>
        <dbReference type="EMBL" id="USW51910.1"/>
    </source>
</evidence>
<feature type="chain" id="PRO_5040217827" description="chitinase" evidence="10">
    <location>
        <begin position="17"/>
        <end position="394"/>
    </location>
</feature>
<feature type="signal peptide" evidence="10">
    <location>
        <begin position="1"/>
        <end position="16"/>
    </location>
</feature>
<dbReference type="AlphaFoldDB" id="A0A9Q9ASU0"/>
<dbReference type="PROSITE" id="PS51910">
    <property type="entry name" value="GH18_2"/>
    <property type="match status" value="1"/>
</dbReference>
<dbReference type="EMBL" id="CP099421">
    <property type="protein sequence ID" value="USW51910.1"/>
    <property type="molecule type" value="Genomic_DNA"/>
</dbReference>
<dbReference type="Pfam" id="PF00704">
    <property type="entry name" value="Glyco_hydro_18"/>
    <property type="match status" value="1"/>
</dbReference>
<feature type="domain" description="GH18" evidence="11">
    <location>
        <begin position="35"/>
        <end position="394"/>
    </location>
</feature>
<dbReference type="OrthoDB" id="3012298at2759"/>
<dbReference type="GO" id="GO:0008843">
    <property type="term" value="F:endochitinase activity"/>
    <property type="evidence" value="ECO:0007669"/>
    <property type="project" value="UniProtKB-EC"/>
</dbReference>
<dbReference type="GO" id="GO:0005576">
    <property type="term" value="C:extracellular region"/>
    <property type="evidence" value="ECO:0007669"/>
    <property type="project" value="TreeGrafter"/>
</dbReference>
<dbReference type="InterPro" id="IPR017853">
    <property type="entry name" value="GH"/>
</dbReference>
<keyword evidence="13" id="KW-1185">Reference proteome</keyword>
<dbReference type="GO" id="GO:0006032">
    <property type="term" value="P:chitin catabolic process"/>
    <property type="evidence" value="ECO:0007669"/>
    <property type="project" value="UniProtKB-KW"/>
</dbReference>
<accession>A0A9Q9ASU0</accession>
<name>A0A9Q9ASU0_9PEZI</name>
<evidence type="ECO:0000256" key="4">
    <source>
        <dbReference type="ARBA" id="ARBA00023024"/>
    </source>
</evidence>
<dbReference type="PANTHER" id="PTHR45708">
    <property type="entry name" value="ENDOCHITINASE"/>
    <property type="match status" value="1"/>
</dbReference>
<evidence type="ECO:0000259" key="11">
    <source>
        <dbReference type="PROSITE" id="PS51910"/>
    </source>
</evidence>
<dbReference type="GO" id="GO:0000272">
    <property type="term" value="P:polysaccharide catabolic process"/>
    <property type="evidence" value="ECO:0007669"/>
    <property type="project" value="UniProtKB-KW"/>
</dbReference>
<keyword evidence="4" id="KW-0146">Chitin degradation</keyword>
<evidence type="ECO:0000313" key="13">
    <source>
        <dbReference type="Proteomes" id="UP001056384"/>
    </source>
</evidence>
<proteinExistence type="inferred from homology"/>
<dbReference type="Proteomes" id="UP001056384">
    <property type="component" value="Chromosome 4"/>
</dbReference>
<keyword evidence="5" id="KW-0119">Carbohydrate metabolism</keyword>
<evidence type="ECO:0000256" key="8">
    <source>
        <dbReference type="RuleBase" id="RU000489"/>
    </source>
</evidence>
<evidence type="ECO:0000256" key="5">
    <source>
        <dbReference type="ARBA" id="ARBA00023277"/>
    </source>
</evidence>
<dbReference type="InterPro" id="IPR001223">
    <property type="entry name" value="Glyco_hydro18_cat"/>
</dbReference>
<evidence type="ECO:0000256" key="6">
    <source>
        <dbReference type="ARBA" id="ARBA00023295"/>
    </source>
</evidence>
<evidence type="ECO:0000256" key="7">
    <source>
        <dbReference type="ARBA" id="ARBA00023326"/>
    </source>
</evidence>
<dbReference type="PROSITE" id="PS01095">
    <property type="entry name" value="GH18_1"/>
    <property type="match status" value="1"/>
</dbReference>
<comment type="catalytic activity">
    <reaction evidence="1">
        <text>Random endo-hydrolysis of N-acetyl-beta-D-glucosaminide (1-&gt;4)-beta-linkages in chitin and chitodextrins.</text>
        <dbReference type="EC" id="3.2.1.14"/>
    </reaction>
</comment>
<keyword evidence="3 8" id="KW-0378">Hydrolase</keyword>
<evidence type="ECO:0000256" key="1">
    <source>
        <dbReference type="ARBA" id="ARBA00000822"/>
    </source>
</evidence>
<keyword evidence="6 8" id="KW-0326">Glycosidase</keyword>
<organism evidence="12 13">
    <name type="scientific">Septoria linicola</name>
    <dbReference type="NCBI Taxonomy" id="215465"/>
    <lineage>
        <taxon>Eukaryota</taxon>
        <taxon>Fungi</taxon>
        <taxon>Dikarya</taxon>
        <taxon>Ascomycota</taxon>
        <taxon>Pezizomycotina</taxon>
        <taxon>Dothideomycetes</taxon>
        <taxon>Dothideomycetidae</taxon>
        <taxon>Mycosphaerellales</taxon>
        <taxon>Mycosphaerellaceae</taxon>
        <taxon>Septoria</taxon>
    </lineage>
</organism>
<reference evidence="12" key="1">
    <citation type="submission" date="2022-06" db="EMBL/GenBank/DDBJ databases">
        <title>Complete genome sequences of two strains of the flax pathogen Septoria linicola.</title>
        <authorList>
            <person name="Lapalu N."/>
            <person name="Simon A."/>
            <person name="Demenou B."/>
            <person name="Paumier D."/>
            <person name="Guillot M.-P."/>
            <person name="Gout L."/>
            <person name="Valade R."/>
        </authorList>
    </citation>
    <scope>NUCLEOTIDE SEQUENCE</scope>
    <source>
        <strain evidence="12">SE15195</strain>
    </source>
</reference>
<dbReference type="SUPFAM" id="SSF51445">
    <property type="entry name" value="(Trans)glycosidases"/>
    <property type="match status" value="1"/>
</dbReference>
<dbReference type="InterPro" id="IPR050542">
    <property type="entry name" value="Glycosyl_Hydrlase18_Chitinase"/>
</dbReference>
<evidence type="ECO:0000256" key="3">
    <source>
        <dbReference type="ARBA" id="ARBA00022801"/>
    </source>
</evidence>
<dbReference type="InterPro" id="IPR001579">
    <property type="entry name" value="Glyco_hydro_18_chit_AS"/>
</dbReference>
<dbReference type="Gene3D" id="3.20.20.80">
    <property type="entry name" value="Glycosidases"/>
    <property type="match status" value="1"/>
</dbReference>
<dbReference type="PANTHER" id="PTHR45708:SF60">
    <property type="entry name" value="III CHITINASE, PUTATIVE (AFU_ORTHOLOGUE AFUA_5G03850)-RELATED"/>
    <property type="match status" value="1"/>
</dbReference>
<gene>
    <name evidence="12" type="ORF">Slin15195_G052290</name>
</gene>
<protein>
    <recommendedName>
        <fullName evidence="2">chitinase</fullName>
        <ecNumber evidence="2">3.2.1.14</ecNumber>
    </recommendedName>
</protein>
<dbReference type="EC" id="3.2.1.14" evidence="2"/>
<keyword evidence="10" id="KW-0732">Signal</keyword>
<evidence type="ECO:0000256" key="2">
    <source>
        <dbReference type="ARBA" id="ARBA00012729"/>
    </source>
</evidence>
<evidence type="ECO:0000256" key="9">
    <source>
        <dbReference type="RuleBase" id="RU004453"/>
    </source>
</evidence>
<keyword evidence="7" id="KW-0624">Polysaccharide degradation</keyword>